<comment type="caution">
    <text evidence="1">The sequence shown here is derived from an EMBL/GenBank/DDBJ whole genome shotgun (WGS) entry which is preliminary data.</text>
</comment>
<evidence type="ECO:0000313" key="2">
    <source>
        <dbReference type="Proteomes" id="UP001255856"/>
    </source>
</evidence>
<sequence>MRLPPRVLTVTIKRNAGVVKRGGGKAARGPISIEDPQLQNPEARFQALEGGAKWGHDMFVRAEGKKAANPRAPHPLGTKLFVTNLHYEVSEADIKIELIPQRVADGDGSSGRLLKSGIRITGERGSSLGRQVIHVPQTVTANVRGRGTIKSRVVAAGDTMQE</sequence>
<reference evidence="1" key="1">
    <citation type="submission" date="2021-01" db="EMBL/GenBank/DDBJ databases">
        <authorList>
            <person name="Eckstrom K.M.E."/>
        </authorList>
    </citation>
    <scope>NUCLEOTIDE SEQUENCE</scope>
    <source>
        <strain evidence="1">UVCC 0001</strain>
    </source>
</reference>
<proteinExistence type="predicted"/>
<protein>
    <submittedName>
        <fullName evidence="1">Uncharacterized protein</fullName>
    </submittedName>
</protein>
<keyword evidence="2" id="KW-1185">Reference proteome</keyword>
<name>A0AAD9IJL4_PROWI</name>
<dbReference type="AlphaFoldDB" id="A0AAD9IJL4"/>
<dbReference type="Proteomes" id="UP001255856">
    <property type="component" value="Unassembled WGS sequence"/>
</dbReference>
<gene>
    <name evidence="1" type="ORF">QBZ16_004896</name>
</gene>
<organism evidence="1 2">
    <name type="scientific">Prototheca wickerhamii</name>
    <dbReference type="NCBI Taxonomy" id="3111"/>
    <lineage>
        <taxon>Eukaryota</taxon>
        <taxon>Viridiplantae</taxon>
        <taxon>Chlorophyta</taxon>
        <taxon>core chlorophytes</taxon>
        <taxon>Trebouxiophyceae</taxon>
        <taxon>Chlorellales</taxon>
        <taxon>Chlorellaceae</taxon>
        <taxon>Prototheca</taxon>
    </lineage>
</organism>
<accession>A0AAD9IJL4</accession>
<dbReference type="EMBL" id="JASFZW010000007">
    <property type="protein sequence ID" value="KAK2077262.1"/>
    <property type="molecule type" value="Genomic_DNA"/>
</dbReference>
<evidence type="ECO:0000313" key="1">
    <source>
        <dbReference type="EMBL" id="KAK2077262.1"/>
    </source>
</evidence>